<evidence type="ECO:0000259" key="8">
    <source>
        <dbReference type="Pfam" id="PF02706"/>
    </source>
</evidence>
<organism evidence="10 11">
    <name type="scientific">Massilia haematophila</name>
    <dbReference type="NCBI Taxonomy" id="457923"/>
    <lineage>
        <taxon>Bacteria</taxon>
        <taxon>Pseudomonadati</taxon>
        <taxon>Pseudomonadota</taxon>
        <taxon>Betaproteobacteria</taxon>
        <taxon>Burkholderiales</taxon>
        <taxon>Oxalobacteraceae</taxon>
        <taxon>Telluria group</taxon>
        <taxon>Massilia</taxon>
    </lineage>
</organism>
<dbReference type="NCBIfam" id="TIGR03017">
    <property type="entry name" value="EpsF"/>
    <property type="match status" value="1"/>
</dbReference>
<keyword evidence="6" id="KW-0175">Coiled coil</keyword>
<name>A0ABV7PK57_9BURK</name>
<feature type="transmembrane region" description="Helical" evidence="7">
    <location>
        <begin position="398"/>
        <end position="420"/>
    </location>
</feature>
<sequence length="469" mass="50807">MNLNQLLLILYARRKIVLGTLLTTMLTTLVLTLVLPKTYEASTALVMNFKGSDPVTGSTIPAQMMPGYMATQVDIIQSRSVATGVVERLRMQDAPAVRRKFQEEREGRGDIKDWLAGILLKNLSVVPSRESSVIGLSYQGSDPEFAAAVANAFAQEYKETAIRLRVQPLKEATAYFSEQMETLRANLERSQSRLSKFQQDHGLVSVDVRMDVENARLNDLSSQLVVVQGQLADAVSRQREVMRGNPADIPDVVANPLVQTLGAQLSQAEARFAEIDSRLAANNPLHQSAKAEVDKIRAALAAQVRTASNSVTSGATILRNREAGIVAALQDQKAKVLELNRTRDELAVLTRDLENAQRAYDALLGRFNQTSLEGQSNQADVAVLSPALAPVSPSSPRLSLNLALALMLGLLLGAGAAIVIEMLDRRVRSHADLIADDLPFLGQVAIGASQADTQGTPVLSWTRRVITGG</sequence>
<evidence type="ECO:0000256" key="7">
    <source>
        <dbReference type="SAM" id="Phobius"/>
    </source>
</evidence>
<keyword evidence="5 7" id="KW-0472">Membrane</keyword>
<keyword evidence="4 7" id="KW-1133">Transmembrane helix</keyword>
<evidence type="ECO:0000256" key="1">
    <source>
        <dbReference type="ARBA" id="ARBA00004651"/>
    </source>
</evidence>
<dbReference type="PANTHER" id="PTHR32309">
    <property type="entry name" value="TYROSINE-PROTEIN KINASE"/>
    <property type="match status" value="1"/>
</dbReference>
<dbReference type="InterPro" id="IPR003856">
    <property type="entry name" value="LPS_length_determ_N"/>
</dbReference>
<keyword evidence="3 7" id="KW-0812">Transmembrane</keyword>
<comment type="subcellular location">
    <subcellularLocation>
        <location evidence="1">Cell membrane</location>
        <topology evidence="1">Multi-pass membrane protein</topology>
    </subcellularLocation>
</comment>
<keyword evidence="2" id="KW-1003">Cell membrane</keyword>
<feature type="coiled-coil region" evidence="6">
    <location>
        <begin position="339"/>
        <end position="366"/>
    </location>
</feature>
<evidence type="ECO:0000259" key="9">
    <source>
        <dbReference type="Pfam" id="PF13807"/>
    </source>
</evidence>
<accession>A0ABV7PK57</accession>
<evidence type="ECO:0000313" key="10">
    <source>
        <dbReference type="EMBL" id="MFC3458448.1"/>
    </source>
</evidence>
<dbReference type="PANTHER" id="PTHR32309:SF13">
    <property type="entry name" value="FERRIC ENTEROBACTIN TRANSPORT PROTEIN FEPE"/>
    <property type="match status" value="1"/>
</dbReference>
<keyword evidence="11" id="KW-1185">Reference proteome</keyword>
<feature type="domain" description="Polysaccharide chain length determinant N-terminal" evidence="8">
    <location>
        <begin position="2"/>
        <end position="87"/>
    </location>
</feature>
<dbReference type="Pfam" id="PF13807">
    <property type="entry name" value="GNVR"/>
    <property type="match status" value="1"/>
</dbReference>
<evidence type="ECO:0000256" key="3">
    <source>
        <dbReference type="ARBA" id="ARBA00022692"/>
    </source>
</evidence>
<dbReference type="InterPro" id="IPR017468">
    <property type="entry name" value="Chain_len_reg_EpsF"/>
</dbReference>
<dbReference type="InterPro" id="IPR032807">
    <property type="entry name" value="GNVR"/>
</dbReference>
<proteinExistence type="predicted"/>
<evidence type="ECO:0000256" key="2">
    <source>
        <dbReference type="ARBA" id="ARBA00022475"/>
    </source>
</evidence>
<gene>
    <name evidence="10" type="primary">epsF</name>
    <name evidence="10" type="ORF">ACFOPH_09340</name>
</gene>
<reference evidence="11" key="1">
    <citation type="journal article" date="2019" name="Int. J. Syst. Evol. Microbiol.">
        <title>The Global Catalogue of Microorganisms (GCM) 10K type strain sequencing project: providing services to taxonomists for standard genome sequencing and annotation.</title>
        <authorList>
            <consortium name="The Broad Institute Genomics Platform"/>
            <consortium name="The Broad Institute Genome Sequencing Center for Infectious Disease"/>
            <person name="Wu L."/>
            <person name="Ma J."/>
        </authorList>
    </citation>
    <scope>NUCLEOTIDE SEQUENCE [LARGE SCALE GENOMIC DNA]</scope>
    <source>
        <strain evidence="11">CCM 7480</strain>
    </source>
</reference>
<evidence type="ECO:0000256" key="5">
    <source>
        <dbReference type="ARBA" id="ARBA00023136"/>
    </source>
</evidence>
<evidence type="ECO:0000256" key="6">
    <source>
        <dbReference type="SAM" id="Coils"/>
    </source>
</evidence>
<dbReference type="EMBL" id="JBHRVV010000001">
    <property type="protein sequence ID" value="MFC3458448.1"/>
    <property type="molecule type" value="Genomic_DNA"/>
</dbReference>
<feature type="domain" description="Tyrosine-protein kinase G-rich" evidence="9">
    <location>
        <begin position="347"/>
        <end position="419"/>
    </location>
</feature>
<dbReference type="Proteomes" id="UP001595665">
    <property type="component" value="Unassembled WGS sequence"/>
</dbReference>
<dbReference type="Pfam" id="PF02706">
    <property type="entry name" value="Wzz"/>
    <property type="match status" value="1"/>
</dbReference>
<evidence type="ECO:0000256" key="4">
    <source>
        <dbReference type="ARBA" id="ARBA00022989"/>
    </source>
</evidence>
<dbReference type="RefSeq" id="WP_379734880.1">
    <property type="nucleotide sequence ID" value="NZ_JBHRVV010000001.1"/>
</dbReference>
<protein>
    <submittedName>
        <fullName evidence="10">Chain length determinant protein EpsF</fullName>
    </submittedName>
</protein>
<dbReference type="InterPro" id="IPR050445">
    <property type="entry name" value="Bact_polysacc_biosynth/exp"/>
</dbReference>
<comment type="caution">
    <text evidence="10">The sequence shown here is derived from an EMBL/GenBank/DDBJ whole genome shotgun (WGS) entry which is preliminary data.</text>
</comment>
<evidence type="ECO:0000313" key="11">
    <source>
        <dbReference type="Proteomes" id="UP001595665"/>
    </source>
</evidence>